<evidence type="ECO:0000256" key="3">
    <source>
        <dbReference type="ARBA" id="ARBA00022741"/>
    </source>
</evidence>
<reference evidence="9 10" key="1">
    <citation type="submission" date="2018-11" db="EMBL/GenBank/DDBJ databases">
        <authorList>
            <consortium name="Pathogen Informatics"/>
        </authorList>
    </citation>
    <scope>NUCLEOTIDE SEQUENCE [LARGE SCALE GENOMIC DNA]</scope>
</reference>
<dbReference type="AlphaFoldDB" id="A0A3P8BHM2"/>
<evidence type="ECO:0000256" key="1">
    <source>
        <dbReference type="ARBA" id="ARBA00005594"/>
    </source>
</evidence>
<dbReference type="InterPro" id="IPR009080">
    <property type="entry name" value="tRNAsynth_Ia_anticodon-bd"/>
</dbReference>
<dbReference type="EMBL" id="UZAM01011563">
    <property type="protein sequence ID" value="VDP16980.1"/>
    <property type="molecule type" value="Genomic_DNA"/>
</dbReference>
<dbReference type="GO" id="GO:0005524">
    <property type="term" value="F:ATP binding"/>
    <property type="evidence" value="ECO:0007669"/>
    <property type="project" value="UniProtKB-KW"/>
</dbReference>
<evidence type="ECO:0000259" key="8">
    <source>
        <dbReference type="Pfam" id="PF24810"/>
    </source>
</evidence>
<evidence type="ECO:0000259" key="7">
    <source>
        <dbReference type="Pfam" id="PF08264"/>
    </source>
</evidence>
<dbReference type="PANTHER" id="PTHR45794">
    <property type="entry name" value="LEUCYL-TRNA SYNTHETASE"/>
    <property type="match status" value="1"/>
</dbReference>
<dbReference type="InterPro" id="IPR004493">
    <property type="entry name" value="Leu-tRNA-synth_Ia_arc/euk"/>
</dbReference>
<dbReference type="GO" id="GO:0006429">
    <property type="term" value="P:leucyl-tRNA aminoacylation"/>
    <property type="evidence" value="ECO:0007669"/>
    <property type="project" value="InterPro"/>
</dbReference>
<gene>
    <name evidence="9" type="ORF">SBAD_LOCUS8410</name>
</gene>
<dbReference type="OrthoDB" id="10249672at2759"/>
<dbReference type="Proteomes" id="UP000270296">
    <property type="component" value="Unassembled WGS sequence"/>
</dbReference>
<dbReference type="GO" id="GO:0004823">
    <property type="term" value="F:leucine-tRNA ligase activity"/>
    <property type="evidence" value="ECO:0007669"/>
    <property type="project" value="InterPro"/>
</dbReference>
<feature type="domain" description="Leucine--tRNA ligase RagD-binding" evidence="8">
    <location>
        <begin position="121"/>
        <end position="192"/>
    </location>
</feature>
<evidence type="ECO:0000256" key="4">
    <source>
        <dbReference type="ARBA" id="ARBA00022840"/>
    </source>
</evidence>
<accession>A0A3P8BHM2</accession>
<evidence type="ECO:0000313" key="10">
    <source>
        <dbReference type="Proteomes" id="UP000270296"/>
    </source>
</evidence>
<dbReference type="Gene3D" id="1.10.730.10">
    <property type="entry name" value="Isoleucyl-tRNA Synthetase, Domain 1"/>
    <property type="match status" value="1"/>
</dbReference>
<proteinExistence type="inferred from homology"/>
<keyword evidence="2" id="KW-0436">Ligase</keyword>
<evidence type="ECO:0000313" key="9">
    <source>
        <dbReference type="EMBL" id="VDP16980.1"/>
    </source>
</evidence>
<evidence type="ECO:0000256" key="6">
    <source>
        <dbReference type="ARBA" id="ARBA00023146"/>
    </source>
</evidence>
<evidence type="ECO:0000256" key="2">
    <source>
        <dbReference type="ARBA" id="ARBA00022598"/>
    </source>
</evidence>
<sequence>MNINWFYVIILSQAARDKYREWCCETPLHRELILRFIETQAIILSPVCPHVAEKIWQLMGKAGSVLNASWPVSAEVDAYLLKESEYMEETLHDFRIRLKAYVAPKSKAAPPPKPTHAYIYVTESYSSWQATVLQQLQKLYDATGQLPDNKEIIKICQSISALKPVMKKVMPFVSMIKDKFATSGSSALSLTADVKERAILTENLDYLRNSLDLIGVEILPSTDGSDKIAEGCRPGKPMIVFRTEQDFNSAVAIPSMDEKGGRLGTVARCYTGSVVASITKGRAGCWEIEADCEKPT</sequence>
<dbReference type="PANTHER" id="PTHR45794:SF1">
    <property type="entry name" value="LEUCINE--TRNA LIGASE, CYTOPLASMIC"/>
    <property type="match status" value="1"/>
</dbReference>
<dbReference type="Pfam" id="PF08264">
    <property type="entry name" value="Anticodon_1"/>
    <property type="match status" value="1"/>
</dbReference>
<organism evidence="9 10">
    <name type="scientific">Soboliphyme baturini</name>
    <dbReference type="NCBI Taxonomy" id="241478"/>
    <lineage>
        <taxon>Eukaryota</taxon>
        <taxon>Metazoa</taxon>
        <taxon>Ecdysozoa</taxon>
        <taxon>Nematoda</taxon>
        <taxon>Enoplea</taxon>
        <taxon>Dorylaimia</taxon>
        <taxon>Dioctophymatida</taxon>
        <taxon>Dioctophymatoidea</taxon>
        <taxon>Soboliphymatidae</taxon>
        <taxon>Soboliphyme</taxon>
    </lineage>
</organism>
<comment type="similarity">
    <text evidence="1">Belongs to the class-I aminoacyl-tRNA synthetase family.</text>
</comment>
<keyword evidence="6" id="KW-0030">Aminoacyl-tRNA synthetase</keyword>
<dbReference type="InterPro" id="IPR013155">
    <property type="entry name" value="M/V/L/I-tRNA-synth_anticd-bd"/>
</dbReference>
<name>A0A3P8BHM2_9BILA</name>
<keyword evidence="4" id="KW-0067">ATP-binding</keyword>
<keyword evidence="5" id="KW-0648">Protein biosynthesis</keyword>
<feature type="domain" description="Methionyl/Valyl/Leucyl/Isoleucyl-tRNA synthetase anticodon-binding" evidence="7">
    <location>
        <begin position="30"/>
        <end position="91"/>
    </location>
</feature>
<evidence type="ECO:0000256" key="5">
    <source>
        <dbReference type="ARBA" id="ARBA00022917"/>
    </source>
</evidence>
<protein>
    <submittedName>
        <fullName evidence="9">Uncharacterized protein</fullName>
    </submittedName>
</protein>
<keyword evidence="10" id="KW-1185">Reference proteome</keyword>
<dbReference type="Pfam" id="PF24810">
    <property type="entry name" value="RBD_LARS1"/>
    <property type="match status" value="1"/>
</dbReference>
<dbReference type="SUPFAM" id="SSF47323">
    <property type="entry name" value="Anticodon-binding domain of a subclass of class I aminoacyl-tRNA synthetases"/>
    <property type="match status" value="1"/>
</dbReference>
<keyword evidence="3" id="KW-0547">Nucleotide-binding</keyword>
<dbReference type="InterPro" id="IPR055416">
    <property type="entry name" value="RBD_LARS1"/>
</dbReference>